<reference evidence="1 2" key="1">
    <citation type="submission" date="2019-02" db="EMBL/GenBank/DDBJ databases">
        <title>Draft Genome Sequences of Six Type Strains of the Genus Massilia.</title>
        <authorList>
            <person name="Miess H."/>
            <person name="Frediansyhah A."/>
            <person name="Gross H."/>
        </authorList>
    </citation>
    <scope>NUCLEOTIDE SEQUENCE [LARGE SCALE GENOMIC DNA]</scope>
    <source>
        <strain evidence="1 2">DSM 17473</strain>
    </source>
</reference>
<evidence type="ECO:0008006" key="3">
    <source>
        <dbReference type="Google" id="ProtNLM"/>
    </source>
</evidence>
<evidence type="ECO:0000313" key="2">
    <source>
        <dbReference type="Proteomes" id="UP000290637"/>
    </source>
</evidence>
<name>A0A4P6KST5_9BURK</name>
<organism evidence="1 2">
    <name type="scientific">Pseudoduganella lutea</name>
    <dbReference type="NCBI Taxonomy" id="321985"/>
    <lineage>
        <taxon>Bacteria</taxon>
        <taxon>Pseudomonadati</taxon>
        <taxon>Pseudomonadota</taxon>
        <taxon>Betaproteobacteria</taxon>
        <taxon>Burkholderiales</taxon>
        <taxon>Oxalobacteraceae</taxon>
        <taxon>Telluria group</taxon>
        <taxon>Pseudoduganella</taxon>
    </lineage>
</organism>
<sequence length="135" mass="14640">MADPIEAAIGPAARRRLWFYAVAAAHRGYWEEGETICKALEGFADIRQDVLAAAAFMTWRRTRALDALGRLQSQADGGHMVARLLLGYVHLESALPSSALDALQAVMQGADPVAQEMAVFLERQLCSHLADAAAF</sequence>
<evidence type="ECO:0000313" key="1">
    <source>
        <dbReference type="EMBL" id="QBE61940.1"/>
    </source>
</evidence>
<gene>
    <name evidence="1" type="ORF">EWM63_02150</name>
</gene>
<accession>A0A4P6KST5</accession>
<dbReference type="EMBL" id="CP035913">
    <property type="protein sequence ID" value="QBE61940.1"/>
    <property type="molecule type" value="Genomic_DNA"/>
</dbReference>
<dbReference type="AlphaFoldDB" id="A0A4P6KST5"/>
<protein>
    <recommendedName>
        <fullName evidence="3">DUF309 domain-containing protein</fullName>
    </recommendedName>
</protein>
<dbReference type="KEGG" id="plue:EWM63_02150"/>
<proteinExistence type="predicted"/>
<dbReference type="Proteomes" id="UP000290637">
    <property type="component" value="Chromosome"/>
</dbReference>
<dbReference type="RefSeq" id="WP_130185077.1">
    <property type="nucleotide sequence ID" value="NZ_CP035913.1"/>
</dbReference>
<keyword evidence="2" id="KW-1185">Reference proteome</keyword>